<dbReference type="OrthoDB" id="9801753at2"/>
<dbReference type="AlphaFoldDB" id="A0A3M0AH96"/>
<dbReference type="GO" id="GO:0005886">
    <property type="term" value="C:plasma membrane"/>
    <property type="evidence" value="ECO:0007669"/>
    <property type="project" value="UniProtKB-SubCell"/>
</dbReference>
<dbReference type="PANTHER" id="PTHR33383">
    <property type="entry name" value="MEMBRANE PROTEIN INSERTION EFFICIENCY FACTOR-RELATED"/>
    <property type="match status" value="1"/>
</dbReference>
<gene>
    <name evidence="2" type="ORF">DFR27_0075</name>
</gene>
<comment type="similarity">
    <text evidence="1">Belongs to the UPF0161 family.</text>
</comment>
<dbReference type="Proteomes" id="UP000267187">
    <property type="component" value="Unassembled WGS sequence"/>
</dbReference>
<protein>
    <recommendedName>
        <fullName evidence="1">Putative membrane protein insertion efficiency factor</fullName>
    </recommendedName>
</protein>
<keyword evidence="1" id="KW-1003">Cell membrane</keyword>
<reference evidence="2 3" key="1">
    <citation type="submission" date="2018-10" db="EMBL/GenBank/DDBJ databases">
        <title>Genomic Encyclopedia of Type Strains, Phase IV (KMG-IV): sequencing the most valuable type-strain genomes for metagenomic binning, comparative biology and taxonomic classification.</title>
        <authorList>
            <person name="Goeker M."/>
        </authorList>
    </citation>
    <scope>NUCLEOTIDE SEQUENCE [LARGE SCALE GENOMIC DNA]</scope>
    <source>
        <strain evidence="2 3">DSM 25080</strain>
    </source>
</reference>
<dbReference type="RefSeq" id="WP_121875476.1">
    <property type="nucleotide sequence ID" value="NZ_REFJ01000001.1"/>
</dbReference>
<dbReference type="SMART" id="SM01234">
    <property type="entry name" value="Haemolytic"/>
    <property type="match status" value="1"/>
</dbReference>
<evidence type="ECO:0000256" key="1">
    <source>
        <dbReference type="HAMAP-Rule" id="MF_00386"/>
    </source>
</evidence>
<comment type="function">
    <text evidence="1">Could be involved in insertion of integral membrane proteins into the membrane.</text>
</comment>
<sequence>MCKKKSKHRIIKRLFALYRYLFSPWVGNSCRFYPTCSAYTELAIDRHGLIKGCYLGFIRILKCNPWHPGGFDDVPDNKKLTNKEQ</sequence>
<accession>A0A3M0AH96</accession>
<dbReference type="PANTHER" id="PTHR33383:SF1">
    <property type="entry name" value="MEMBRANE PROTEIN INSERTION EFFICIENCY FACTOR-RELATED"/>
    <property type="match status" value="1"/>
</dbReference>
<name>A0A3M0AH96_9GAMM</name>
<proteinExistence type="inferred from homology"/>
<comment type="caution">
    <text evidence="2">The sequence shown here is derived from an EMBL/GenBank/DDBJ whole genome shotgun (WGS) entry which is preliminary data.</text>
</comment>
<evidence type="ECO:0000313" key="2">
    <source>
        <dbReference type="EMBL" id="RMA82128.1"/>
    </source>
</evidence>
<keyword evidence="3" id="KW-1185">Reference proteome</keyword>
<dbReference type="EMBL" id="REFJ01000001">
    <property type="protein sequence ID" value="RMA82128.1"/>
    <property type="molecule type" value="Genomic_DNA"/>
</dbReference>
<dbReference type="Pfam" id="PF01809">
    <property type="entry name" value="YidD"/>
    <property type="match status" value="1"/>
</dbReference>
<keyword evidence="1" id="KW-0472">Membrane</keyword>
<dbReference type="HAMAP" id="MF_00386">
    <property type="entry name" value="UPF0161_YidD"/>
    <property type="match status" value="1"/>
</dbReference>
<organism evidence="2 3">
    <name type="scientific">Umboniibacter marinipuniceus</name>
    <dbReference type="NCBI Taxonomy" id="569599"/>
    <lineage>
        <taxon>Bacteria</taxon>
        <taxon>Pseudomonadati</taxon>
        <taxon>Pseudomonadota</taxon>
        <taxon>Gammaproteobacteria</taxon>
        <taxon>Cellvibrionales</taxon>
        <taxon>Cellvibrionaceae</taxon>
        <taxon>Umboniibacter</taxon>
    </lineage>
</organism>
<evidence type="ECO:0000313" key="3">
    <source>
        <dbReference type="Proteomes" id="UP000267187"/>
    </source>
</evidence>
<dbReference type="InterPro" id="IPR002696">
    <property type="entry name" value="Membr_insert_effic_factor_YidD"/>
</dbReference>
<comment type="subcellular location">
    <subcellularLocation>
        <location evidence="1">Cell membrane</location>
        <topology evidence="1">Peripheral membrane protein</topology>
        <orientation evidence="1">Cytoplasmic side</orientation>
    </subcellularLocation>
</comment>
<dbReference type="NCBIfam" id="TIGR00278">
    <property type="entry name" value="membrane protein insertion efficiency factor YidD"/>
    <property type="match status" value="1"/>
</dbReference>